<protein>
    <submittedName>
        <fullName evidence="1">Uncharacterized protein</fullName>
    </submittedName>
</protein>
<evidence type="ECO:0000313" key="2">
    <source>
        <dbReference type="Proteomes" id="UP000824782"/>
    </source>
</evidence>
<sequence>MRPWTWKIRRRGAVAYASQKPWLLNATVEENITFESPFNKQNRTLTSCPTETRRRSERGGLTCLGGSVSASVWPGPCISRPALCSWTTRSLRWTFTSVTTSCRTGSSRC</sequence>
<reference evidence="1" key="1">
    <citation type="thesis" date="2020" institute="ProQuest LLC" country="789 East Eisenhower Parkway, Ann Arbor, MI, USA">
        <title>Comparative Genomics and Chromosome Evolution.</title>
        <authorList>
            <person name="Mudd A.B."/>
        </authorList>
    </citation>
    <scope>NUCLEOTIDE SEQUENCE</scope>
    <source>
        <strain evidence="1">237g6f4</strain>
        <tissue evidence="1">Blood</tissue>
    </source>
</reference>
<accession>A0AAV6ZF73</accession>
<dbReference type="EMBL" id="WNYA01001769">
    <property type="protein sequence ID" value="KAG8545166.1"/>
    <property type="molecule type" value="Genomic_DNA"/>
</dbReference>
<dbReference type="Gene3D" id="3.40.50.300">
    <property type="entry name" value="P-loop containing nucleotide triphosphate hydrolases"/>
    <property type="match status" value="1"/>
</dbReference>
<evidence type="ECO:0000313" key="1">
    <source>
        <dbReference type="EMBL" id="KAG8545166.1"/>
    </source>
</evidence>
<comment type="caution">
    <text evidence="1">The sequence shown here is derived from an EMBL/GenBank/DDBJ whole genome shotgun (WGS) entry which is preliminary data.</text>
</comment>
<dbReference type="InterPro" id="IPR027417">
    <property type="entry name" value="P-loop_NTPase"/>
</dbReference>
<proteinExistence type="predicted"/>
<name>A0AAV6ZF73_ENGPU</name>
<keyword evidence="2" id="KW-1185">Reference proteome</keyword>
<gene>
    <name evidence="1" type="ORF">GDO81_021308</name>
</gene>
<organism evidence="1 2">
    <name type="scientific">Engystomops pustulosus</name>
    <name type="common">Tungara frog</name>
    <name type="synonym">Physalaemus pustulosus</name>
    <dbReference type="NCBI Taxonomy" id="76066"/>
    <lineage>
        <taxon>Eukaryota</taxon>
        <taxon>Metazoa</taxon>
        <taxon>Chordata</taxon>
        <taxon>Craniata</taxon>
        <taxon>Vertebrata</taxon>
        <taxon>Euteleostomi</taxon>
        <taxon>Amphibia</taxon>
        <taxon>Batrachia</taxon>
        <taxon>Anura</taxon>
        <taxon>Neobatrachia</taxon>
        <taxon>Hyloidea</taxon>
        <taxon>Leptodactylidae</taxon>
        <taxon>Leiuperinae</taxon>
        <taxon>Engystomops</taxon>
    </lineage>
</organism>
<dbReference type="AlphaFoldDB" id="A0AAV6ZF73"/>
<dbReference type="Proteomes" id="UP000824782">
    <property type="component" value="Unassembled WGS sequence"/>
</dbReference>